<accession>A0A1E4RWW3</accession>
<evidence type="ECO:0000256" key="1">
    <source>
        <dbReference type="ARBA" id="ARBA00022898"/>
    </source>
</evidence>
<keyword evidence="1" id="KW-0663">Pyridoxal phosphate</keyword>
<gene>
    <name evidence="3" type="ORF">CYBJADRAFT_131300</name>
</gene>
<dbReference type="PANTHER" id="PTHR43586">
    <property type="entry name" value="CYSTEINE DESULFURASE"/>
    <property type="match status" value="1"/>
</dbReference>
<protein>
    <submittedName>
        <fullName evidence="3">PLP-dependent transferase</fullName>
    </submittedName>
</protein>
<keyword evidence="3" id="KW-0808">Transferase</keyword>
<dbReference type="OMA" id="NHAYGWL"/>
<dbReference type="RefSeq" id="XP_020068614.1">
    <property type="nucleotide sequence ID" value="XM_020212977.1"/>
</dbReference>
<dbReference type="GeneID" id="30987373"/>
<dbReference type="InterPro" id="IPR000192">
    <property type="entry name" value="Aminotrans_V_dom"/>
</dbReference>
<sequence length="392" mass="43403">MTVSKEIKQFRSYVPVASSCTYLNSSFQPPMNQIVYDSIKKYLDDAISLDHPKPQFISQCEDTREKLGVFLNTDSANLAFTRDTTEGVNLFQRSIRWSKGDNVVVLANEHPNQGFGWLGLAQDGLEIRLIPVDESALKPFTADDFRPYVDEETKAIGLSSVMFHSGLRNDVKGIAKEFKPRGIHILVDATQEVGFGRIDVEDLGASAIAFSVHKGLSVPNGLGVLYVEPETMKLLKDTPPILCGGSISNLSPDLTISEDFEVFATAHRFEHLNKPMMQCIALGAYLDFIQSVGMENVQLYLQELGSYLRSELRKIGVETSGPDDVAVRSPHSNVIPLYGEQWASQFASNNVYVSQYRCGTRASLGLYNDKADIDHFVTVIKQGLEDGLALHS</sequence>
<dbReference type="EMBL" id="KV453939">
    <property type="protein sequence ID" value="ODV71575.1"/>
    <property type="molecule type" value="Genomic_DNA"/>
</dbReference>
<dbReference type="AlphaFoldDB" id="A0A1E4RWW3"/>
<evidence type="ECO:0000313" key="4">
    <source>
        <dbReference type="Proteomes" id="UP000094389"/>
    </source>
</evidence>
<dbReference type="InterPro" id="IPR015424">
    <property type="entry name" value="PyrdxlP-dep_Trfase"/>
</dbReference>
<dbReference type="InterPro" id="IPR015422">
    <property type="entry name" value="PyrdxlP-dep_Trfase_small"/>
</dbReference>
<dbReference type="PANTHER" id="PTHR43586:SF8">
    <property type="entry name" value="CYSTEINE DESULFURASE 1, CHLOROPLASTIC"/>
    <property type="match status" value="1"/>
</dbReference>
<name>A0A1E4RWW3_CYBJN</name>
<dbReference type="Gene3D" id="3.90.1150.10">
    <property type="entry name" value="Aspartate Aminotransferase, domain 1"/>
    <property type="match status" value="1"/>
</dbReference>
<dbReference type="GO" id="GO:0016740">
    <property type="term" value="F:transferase activity"/>
    <property type="evidence" value="ECO:0007669"/>
    <property type="project" value="UniProtKB-KW"/>
</dbReference>
<dbReference type="SUPFAM" id="SSF53383">
    <property type="entry name" value="PLP-dependent transferases"/>
    <property type="match status" value="1"/>
</dbReference>
<evidence type="ECO:0000313" key="3">
    <source>
        <dbReference type="EMBL" id="ODV71575.1"/>
    </source>
</evidence>
<dbReference type="STRING" id="983966.A0A1E4RWW3"/>
<organism evidence="3 4">
    <name type="scientific">Cyberlindnera jadinii (strain ATCC 18201 / CBS 1600 / BCRC 20928 / JCM 3617 / NBRC 0987 / NRRL Y-1542)</name>
    <name type="common">Torula yeast</name>
    <name type="synonym">Candida utilis</name>
    <dbReference type="NCBI Taxonomy" id="983966"/>
    <lineage>
        <taxon>Eukaryota</taxon>
        <taxon>Fungi</taxon>
        <taxon>Dikarya</taxon>
        <taxon>Ascomycota</taxon>
        <taxon>Saccharomycotina</taxon>
        <taxon>Saccharomycetes</taxon>
        <taxon>Phaffomycetales</taxon>
        <taxon>Phaffomycetaceae</taxon>
        <taxon>Cyberlindnera</taxon>
    </lineage>
</organism>
<feature type="domain" description="Aminotransferase class V" evidence="2">
    <location>
        <begin position="48"/>
        <end position="376"/>
    </location>
</feature>
<dbReference type="Gene3D" id="3.40.640.10">
    <property type="entry name" value="Type I PLP-dependent aspartate aminotransferase-like (Major domain)"/>
    <property type="match status" value="1"/>
</dbReference>
<proteinExistence type="predicted"/>
<dbReference type="OrthoDB" id="5978656at2759"/>
<evidence type="ECO:0000259" key="2">
    <source>
        <dbReference type="Pfam" id="PF00266"/>
    </source>
</evidence>
<dbReference type="InterPro" id="IPR015421">
    <property type="entry name" value="PyrdxlP-dep_Trfase_major"/>
</dbReference>
<reference evidence="3 4" key="1">
    <citation type="journal article" date="2016" name="Proc. Natl. Acad. Sci. U.S.A.">
        <title>Comparative genomics of biotechnologically important yeasts.</title>
        <authorList>
            <person name="Riley R."/>
            <person name="Haridas S."/>
            <person name="Wolfe K.H."/>
            <person name="Lopes M.R."/>
            <person name="Hittinger C.T."/>
            <person name="Goeker M."/>
            <person name="Salamov A.A."/>
            <person name="Wisecaver J.H."/>
            <person name="Long T.M."/>
            <person name="Calvey C.H."/>
            <person name="Aerts A.L."/>
            <person name="Barry K.W."/>
            <person name="Choi C."/>
            <person name="Clum A."/>
            <person name="Coughlan A.Y."/>
            <person name="Deshpande S."/>
            <person name="Douglass A.P."/>
            <person name="Hanson S.J."/>
            <person name="Klenk H.-P."/>
            <person name="LaButti K.M."/>
            <person name="Lapidus A."/>
            <person name="Lindquist E.A."/>
            <person name="Lipzen A.M."/>
            <person name="Meier-Kolthoff J.P."/>
            <person name="Ohm R.A."/>
            <person name="Otillar R.P."/>
            <person name="Pangilinan J.L."/>
            <person name="Peng Y."/>
            <person name="Rokas A."/>
            <person name="Rosa C.A."/>
            <person name="Scheuner C."/>
            <person name="Sibirny A.A."/>
            <person name="Slot J.C."/>
            <person name="Stielow J.B."/>
            <person name="Sun H."/>
            <person name="Kurtzman C.P."/>
            <person name="Blackwell M."/>
            <person name="Grigoriev I.V."/>
            <person name="Jeffries T.W."/>
        </authorList>
    </citation>
    <scope>NUCLEOTIDE SEQUENCE [LARGE SCALE GENOMIC DNA]</scope>
    <source>
        <strain evidence="4">ATCC 18201 / CBS 1600 / BCRC 20928 / JCM 3617 / NBRC 0987 / NRRL Y-1542</strain>
    </source>
</reference>
<dbReference type="Proteomes" id="UP000094389">
    <property type="component" value="Unassembled WGS sequence"/>
</dbReference>
<keyword evidence="4" id="KW-1185">Reference proteome</keyword>
<dbReference type="Pfam" id="PF00266">
    <property type="entry name" value="Aminotran_5"/>
    <property type="match status" value="1"/>
</dbReference>